<keyword evidence="3" id="KW-1185">Reference proteome</keyword>
<name>A0A1N6Q4E7_9GAMM</name>
<dbReference type="Pfam" id="PF24720">
    <property type="entry name" value="DUF7673"/>
    <property type="match status" value="1"/>
</dbReference>
<evidence type="ECO:0000313" key="3">
    <source>
        <dbReference type="Proteomes" id="UP000186895"/>
    </source>
</evidence>
<organism evidence="2 3">
    <name type="scientific">Marinobacterium stanieri</name>
    <dbReference type="NCBI Taxonomy" id="49186"/>
    <lineage>
        <taxon>Bacteria</taxon>
        <taxon>Pseudomonadati</taxon>
        <taxon>Pseudomonadota</taxon>
        <taxon>Gammaproteobacteria</taxon>
        <taxon>Oceanospirillales</taxon>
        <taxon>Oceanospirillaceae</taxon>
        <taxon>Marinobacterium</taxon>
    </lineage>
</organism>
<dbReference type="InterPro" id="IPR056090">
    <property type="entry name" value="DUF7673"/>
</dbReference>
<proteinExistence type="predicted"/>
<dbReference type="RefSeq" id="WP_076461641.1">
    <property type="nucleotide sequence ID" value="NZ_FTMN01000002.1"/>
</dbReference>
<dbReference type="EMBL" id="FTMN01000002">
    <property type="protein sequence ID" value="SIQ11442.1"/>
    <property type="molecule type" value="Genomic_DNA"/>
</dbReference>
<dbReference type="AlphaFoldDB" id="A0A1N6Q4E7"/>
<evidence type="ECO:0000259" key="1">
    <source>
        <dbReference type="Pfam" id="PF24720"/>
    </source>
</evidence>
<feature type="domain" description="DUF7673" evidence="1">
    <location>
        <begin position="11"/>
        <end position="94"/>
    </location>
</feature>
<reference evidence="3" key="1">
    <citation type="submission" date="2017-01" db="EMBL/GenBank/DDBJ databases">
        <authorList>
            <person name="Varghese N."/>
            <person name="Submissions S."/>
        </authorList>
    </citation>
    <scope>NUCLEOTIDE SEQUENCE [LARGE SCALE GENOMIC DNA]</scope>
    <source>
        <strain evidence="3">DSM 7027</strain>
    </source>
</reference>
<dbReference type="STRING" id="49186.SAMN05421647_102248"/>
<protein>
    <recommendedName>
        <fullName evidence="1">DUF7673 domain-containing protein</fullName>
    </recommendedName>
</protein>
<dbReference type="Proteomes" id="UP000186895">
    <property type="component" value="Unassembled WGS sequence"/>
</dbReference>
<gene>
    <name evidence="2" type="ORF">SAMN05421647_102248</name>
</gene>
<sequence>MAEQLEQRYRDAVETLLPAAMTDTSGGRAAAQVLLSAYNGNEFHLDVTDLGNLDPRLFNAAIEVILLRTLANREPHELADNGNARFRQVWELWECLHVRNRSQETQ</sequence>
<accession>A0A1N6Q4E7</accession>
<evidence type="ECO:0000313" key="2">
    <source>
        <dbReference type="EMBL" id="SIQ11442.1"/>
    </source>
</evidence>